<sequence length="47" mass="5305">MFLIRALTVASVVEWAPRRIDRGQRWVERGAGLVVVDINRTSLRPSG</sequence>
<protein>
    <submittedName>
        <fullName evidence="1">Uncharacterized protein</fullName>
    </submittedName>
</protein>
<comment type="caution">
    <text evidence="1">The sequence shown here is derived from an EMBL/GenBank/DDBJ whole genome shotgun (WGS) entry which is preliminary data.</text>
</comment>
<keyword evidence="2" id="KW-1185">Reference proteome</keyword>
<name>A0ABW1HK30_9ACTN</name>
<evidence type="ECO:0000313" key="1">
    <source>
        <dbReference type="EMBL" id="MFC5940950.1"/>
    </source>
</evidence>
<evidence type="ECO:0000313" key="2">
    <source>
        <dbReference type="Proteomes" id="UP001596207"/>
    </source>
</evidence>
<dbReference type="Proteomes" id="UP001596207">
    <property type="component" value="Unassembled WGS sequence"/>
</dbReference>
<proteinExistence type="predicted"/>
<organism evidence="1 2">
    <name type="scientific">Micromonospora harpali</name>
    <dbReference type="NCBI Taxonomy" id="1490225"/>
    <lineage>
        <taxon>Bacteria</taxon>
        <taxon>Bacillati</taxon>
        <taxon>Actinomycetota</taxon>
        <taxon>Actinomycetes</taxon>
        <taxon>Micromonosporales</taxon>
        <taxon>Micromonosporaceae</taxon>
        <taxon>Micromonospora</taxon>
    </lineage>
</organism>
<gene>
    <name evidence="1" type="ORF">ACFPZ4_05575</name>
</gene>
<dbReference type="RefSeq" id="WP_377536332.1">
    <property type="nucleotide sequence ID" value="NZ_JBHSQQ010000017.1"/>
</dbReference>
<dbReference type="EMBL" id="JBHSQQ010000017">
    <property type="protein sequence ID" value="MFC5940950.1"/>
    <property type="molecule type" value="Genomic_DNA"/>
</dbReference>
<accession>A0ABW1HK30</accession>
<reference evidence="2" key="1">
    <citation type="journal article" date="2019" name="Int. J. Syst. Evol. Microbiol.">
        <title>The Global Catalogue of Microorganisms (GCM) 10K type strain sequencing project: providing services to taxonomists for standard genome sequencing and annotation.</title>
        <authorList>
            <consortium name="The Broad Institute Genomics Platform"/>
            <consortium name="The Broad Institute Genome Sequencing Center for Infectious Disease"/>
            <person name="Wu L."/>
            <person name="Ma J."/>
        </authorList>
    </citation>
    <scope>NUCLEOTIDE SEQUENCE [LARGE SCALE GENOMIC DNA]</scope>
    <source>
        <strain evidence="2">CGMCC 4.7173</strain>
    </source>
</reference>